<evidence type="ECO:0000256" key="6">
    <source>
        <dbReference type="ARBA" id="ARBA00022694"/>
    </source>
</evidence>
<dbReference type="Pfam" id="PF25133">
    <property type="entry name" value="TYW2_N_2"/>
    <property type="match status" value="1"/>
</dbReference>
<keyword evidence="7 10" id="KW-0496">Mitochondrion</keyword>
<dbReference type="InParanoid" id="A0A0B2ULP5"/>
<dbReference type="InterPro" id="IPR056743">
    <property type="entry name" value="TRM5-TYW2-like_MTfase"/>
</dbReference>
<dbReference type="GO" id="GO:0052906">
    <property type="term" value="F:tRNA (guanine(37)-N1)-methyltransferase activity"/>
    <property type="evidence" value="ECO:0007669"/>
    <property type="project" value="UniProtKB-UniRule"/>
</dbReference>
<dbReference type="InterPro" id="IPR025792">
    <property type="entry name" value="tRNA_Gua_MeTrfase_euk"/>
</dbReference>
<gene>
    <name evidence="10" type="primary">TRM5</name>
    <name evidence="12" type="ORF">M896_041070</name>
</gene>
<evidence type="ECO:0000313" key="13">
    <source>
        <dbReference type="Proteomes" id="UP000031056"/>
    </source>
</evidence>
<sequence length="364" mass="41763">MNQNESIRSVIRSLALAISSSEASEMIYKHRNNARRIARIPFAIHTKKQYSCFKVLTIVDCDILMLVEDDKCKTEETECKYIWIEIELNYNYFTYTEVLEKLLPAGVQVPSSFEIVGNIAHLNLDEQQMNHRHTIGKVIHEKTGMTVITKIGNISNEFRSFDLEVIGGEPNLQTVHREGGVLFCIDYKNVYWCSKLQNERLEILKMFMPGETVCDLFCGVGPVSLRALKNGCKVYANDLNPHAIECMNASIKTNKLNSSNIEVFNLSADEFLSVVEGRKVDHFFLNLPEHSLEYLKRISTWNTSALVHCYFFSRNDEDVEKYIFKTIGLQISKDLLRIVRKVSPSKSMYKLEVSCEILRAGFTD</sequence>
<evidence type="ECO:0000256" key="5">
    <source>
        <dbReference type="ARBA" id="ARBA00022691"/>
    </source>
</evidence>
<evidence type="ECO:0000256" key="10">
    <source>
        <dbReference type="HAMAP-Rule" id="MF_03152"/>
    </source>
</evidence>
<evidence type="ECO:0000256" key="3">
    <source>
        <dbReference type="ARBA" id="ARBA00022603"/>
    </source>
</evidence>
<comment type="caution">
    <text evidence="12">The sequence shown here is derived from an EMBL/GenBank/DDBJ whole genome shotgun (WGS) entry which is preliminary data.</text>
</comment>
<dbReference type="Gene3D" id="3.30.300.110">
    <property type="entry name" value="Met-10+ protein-like domains"/>
    <property type="match status" value="1"/>
</dbReference>
<dbReference type="STRING" id="1354746.A0A0B2ULP5"/>
<keyword evidence="6 10" id="KW-0819">tRNA processing</keyword>
<comment type="function">
    <text evidence="10">Specifically methylates the N1 position of guanosine-37 in various cytoplasmic and mitochondrial tRNAs. Methylation is not dependent on the nature of the nucleoside 5' of the target nucleoside. This is the first step in the biosynthesis of wybutosine (yW), a modified base adjacent to the anticodon of tRNAs and required for accurate decoding.</text>
</comment>
<feature type="binding site" evidence="10">
    <location>
        <begin position="238"/>
        <end position="239"/>
    </location>
    <ligand>
        <name>S-adenosyl-L-methionine</name>
        <dbReference type="ChEBI" id="CHEBI:59789"/>
    </ligand>
</feature>
<dbReference type="EC" id="2.1.1.228" evidence="10"/>
<dbReference type="FunFam" id="3.30.300.110:FF:000001">
    <property type="entry name" value="tRNA (guanine(37)-N1)-methyltransferase"/>
    <property type="match status" value="1"/>
</dbReference>
<dbReference type="EMBL" id="JOKQ01000004">
    <property type="protein sequence ID" value="KHN69910.1"/>
    <property type="molecule type" value="Genomic_DNA"/>
</dbReference>
<dbReference type="SUPFAM" id="SSF53335">
    <property type="entry name" value="S-adenosyl-L-methionine-dependent methyltransferases"/>
    <property type="match status" value="1"/>
</dbReference>
<comment type="caution">
    <text evidence="10">Lacks conserved residue(s) required for the propagation of feature annotation.</text>
</comment>
<dbReference type="CDD" id="cd02440">
    <property type="entry name" value="AdoMet_MTases"/>
    <property type="match status" value="1"/>
</dbReference>
<dbReference type="PROSITE" id="PS51684">
    <property type="entry name" value="SAM_MT_TRM5_TYW2"/>
    <property type="match status" value="1"/>
</dbReference>
<dbReference type="RefSeq" id="XP_014563952.1">
    <property type="nucleotide sequence ID" value="XM_014708466.1"/>
</dbReference>
<dbReference type="HOGENOM" id="CLU_022610_2_0_1"/>
<dbReference type="PANTHER" id="PTHR23245">
    <property type="entry name" value="TRNA METHYLTRANSFERASE"/>
    <property type="match status" value="1"/>
</dbReference>
<keyword evidence="4 10" id="KW-0808">Transferase</keyword>
<proteinExistence type="inferred from homology"/>
<feature type="binding site" evidence="10">
    <location>
        <position position="200"/>
    </location>
    <ligand>
        <name>S-adenosyl-L-methionine</name>
        <dbReference type="ChEBI" id="CHEBI:59789"/>
    </ligand>
</feature>
<organism evidence="12 13">
    <name type="scientific">Ordospora colligata OC4</name>
    <dbReference type="NCBI Taxonomy" id="1354746"/>
    <lineage>
        <taxon>Eukaryota</taxon>
        <taxon>Fungi</taxon>
        <taxon>Fungi incertae sedis</taxon>
        <taxon>Microsporidia</taxon>
        <taxon>Ordosporidae</taxon>
        <taxon>Ordospora</taxon>
    </lineage>
</organism>
<comment type="subunit">
    <text evidence="10">Monomer.</text>
</comment>
<dbReference type="InterPro" id="IPR056744">
    <property type="entry name" value="TRM5/TYW2-like_N"/>
</dbReference>
<comment type="catalytic activity">
    <reaction evidence="9 10">
        <text>guanosine(37) in tRNA + S-adenosyl-L-methionine = N(1)-methylguanosine(37) in tRNA + S-adenosyl-L-homocysteine + H(+)</text>
        <dbReference type="Rhea" id="RHEA:36899"/>
        <dbReference type="Rhea" id="RHEA-COMP:10145"/>
        <dbReference type="Rhea" id="RHEA-COMP:10147"/>
        <dbReference type="ChEBI" id="CHEBI:15378"/>
        <dbReference type="ChEBI" id="CHEBI:57856"/>
        <dbReference type="ChEBI" id="CHEBI:59789"/>
        <dbReference type="ChEBI" id="CHEBI:73542"/>
        <dbReference type="ChEBI" id="CHEBI:74269"/>
        <dbReference type="EC" id="2.1.1.228"/>
    </reaction>
</comment>
<keyword evidence="2 10" id="KW-0963">Cytoplasm</keyword>
<dbReference type="Proteomes" id="UP000031056">
    <property type="component" value="Unassembled WGS sequence"/>
</dbReference>
<dbReference type="Gene3D" id="3.40.50.150">
    <property type="entry name" value="Vaccinia Virus protein VP39"/>
    <property type="match status" value="1"/>
</dbReference>
<keyword evidence="5 10" id="KW-0949">S-adenosyl-L-methionine</keyword>
<dbReference type="VEuPathDB" id="MicrosporidiaDB:M896_041070"/>
<protein>
    <recommendedName>
        <fullName evidence="10">tRNA (guanine(37)-N1)-methyltransferase</fullName>
        <ecNumber evidence="10">2.1.1.228</ecNumber>
    </recommendedName>
    <alternativeName>
        <fullName evidence="10">M1G-methyltransferase</fullName>
    </alternativeName>
    <alternativeName>
        <fullName evidence="10">tRNA [GM37] methyltransferase</fullName>
    </alternativeName>
    <alternativeName>
        <fullName evidence="10">tRNA methyltransferase 5</fullName>
    </alternativeName>
</protein>
<dbReference type="GO" id="GO:0005759">
    <property type="term" value="C:mitochondrial matrix"/>
    <property type="evidence" value="ECO:0007669"/>
    <property type="project" value="UniProtKB-SubCell"/>
</dbReference>
<dbReference type="AlphaFoldDB" id="A0A0B2ULP5"/>
<dbReference type="FunCoup" id="A0A0B2ULP5">
    <property type="interactions" value="126"/>
</dbReference>
<evidence type="ECO:0000256" key="7">
    <source>
        <dbReference type="ARBA" id="ARBA00023128"/>
    </source>
</evidence>
<dbReference type="GO" id="GO:0070901">
    <property type="term" value="P:mitochondrial tRNA methylation"/>
    <property type="evidence" value="ECO:0007669"/>
    <property type="project" value="UniProtKB-ARBA"/>
</dbReference>
<evidence type="ECO:0000256" key="4">
    <source>
        <dbReference type="ARBA" id="ARBA00022679"/>
    </source>
</evidence>
<feature type="domain" description="SAM-dependent methyltransferase TRM5/TYW2-type" evidence="11">
    <location>
        <begin position="113"/>
        <end position="357"/>
    </location>
</feature>
<evidence type="ECO:0000259" key="11">
    <source>
        <dbReference type="PROSITE" id="PS51684"/>
    </source>
</evidence>
<accession>A0A0B2ULP5</accession>
<evidence type="ECO:0000256" key="9">
    <source>
        <dbReference type="ARBA" id="ARBA00047783"/>
    </source>
</evidence>
<keyword evidence="13" id="KW-1185">Reference proteome</keyword>
<feature type="binding site" evidence="10">
    <location>
        <position position="286"/>
    </location>
    <ligand>
        <name>S-adenosyl-L-methionine</name>
        <dbReference type="ChEBI" id="CHEBI:59789"/>
    </ligand>
</feature>
<keyword evidence="3 10" id="KW-0489">Methyltransferase</keyword>
<name>A0A0B2ULP5_9MICR</name>
<evidence type="ECO:0000256" key="1">
    <source>
        <dbReference type="ARBA" id="ARBA00009775"/>
    </source>
</evidence>
<evidence type="ECO:0000313" key="12">
    <source>
        <dbReference type="EMBL" id="KHN69910.1"/>
    </source>
</evidence>
<dbReference type="GO" id="GO:0005634">
    <property type="term" value="C:nucleus"/>
    <property type="evidence" value="ECO:0007669"/>
    <property type="project" value="UniProtKB-SubCell"/>
</dbReference>
<dbReference type="GeneID" id="26261545"/>
<dbReference type="InterPro" id="IPR029063">
    <property type="entry name" value="SAM-dependent_MTases_sf"/>
</dbReference>
<comment type="similarity">
    <text evidence="10">Belongs to the TRM5 / TYW2 family.</text>
</comment>
<evidence type="ECO:0000256" key="8">
    <source>
        <dbReference type="ARBA" id="ARBA00023242"/>
    </source>
</evidence>
<comment type="similarity">
    <text evidence="1">Belongs to the class I-like SAM-binding methyltransferase superfamily. TRM5/TYW2 family.</text>
</comment>
<dbReference type="HAMAP" id="MF_03152">
    <property type="entry name" value="TRM5"/>
    <property type="match status" value="1"/>
</dbReference>
<dbReference type="PANTHER" id="PTHR23245:SF36">
    <property type="entry name" value="TRNA (GUANINE(37)-N1)-METHYLTRANSFERASE"/>
    <property type="match status" value="1"/>
</dbReference>
<dbReference type="OrthoDB" id="408788at2759"/>
<dbReference type="GO" id="GO:0002939">
    <property type="term" value="P:tRNA N1-guanine methylation"/>
    <property type="evidence" value="ECO:0007669"/>
    <property type="project" value="TreeGrafter"/>
</dbReference>
<evidence type="ECO:0000256" key="2">
    <source>
        <dbReference type="ARBA" id="ARBA00022490"/>
    </source>
</evidence>
<dbReference type="InterPro" id="IPR030382">
    <property type="entry name" value="MeTrfase_TRM5/TYW2"/>
</dbReference>
<dbReference type="Pfam" id="PF02475">
    <property type="entry name" value="TRM5-TYW2_MTfase"/>
    <property type="match status" value="1"/>
</dbReference>
<keyword evidence="8 10" id="KW-0539">Nucleus</keyword>
<comment type="subcellular location">
    <subcellularLocation>
        <location evidence="10">Mitochondrion matrix</location>
    </subcellularLocation>
    <subcellularLocation>
        <location evidence="10">Nucleus</location>
    </subcellularLocation>
    <subcellularLocation>
        <location evidence="10">Cytoplasm</location>
    </subcellularLocation>
    <text evidence="10">Predominantly in the mitochondria and in the nucleus.</text>
</comment>
<reference evidence="12 13" key="1">
    <citation type="journal article" date="2014" name="MBio">
        <title>The Ordospora colligata genome; evolution of extreme reduction in microsporidia and host-to-parasite horizontal gene transfer.</title>
        <authorList>
            <person name="Pombert J.-F."/>
            <person name="Haag K.L."/>
            <person name="Beidas S."/>
            <person name="Ebert D."/>
            <person name="Keeling P.J."/>
        </authorList>
    </citation>
    <scope>NUCLEOTIDE SEQUENCE [LARGE SCALE GENOMIC DNA]</scope>
    <source>
        <strain evidence="12 13">OC4</strain>
    </source>
</reference>